<dbReference type="EMBL" id="FNAS01000009">
    <property type="protein sequence ID" value="SDE44022.1"/>
    <property type="molecule type" value="Genomic_DNA"/>
</dbReference>
<dbReference type="Pfam" id="PF14595">
    <property type="entry name" value="Thioredoxin_9"/>
    <property type="match status" value="1"/>
</dbReference>
<proteinExistence type="predicted"/>
<dbReference type="AlphaFoldDB" id="A0A1G7CXF6"/>
<evidence type="ECO:0000313" key="2">
    <source>
        <dbReference type="Proteomes" id="UP000198517"/>
    </source>
</evidence>
<evidence type="ECO:0000313" key="1">
    <source>
        <dbReference type="EMBL" id="SDE44022.1"/>
    </source>
</evidence>
<dbReference type="Gene3D" id="3.40.30.10">
    <property type="entry name" value="Glutaredoxin"/>
    <property type="match status" value="1"/>
</dbReference>
<reference evidence="1 2" key="1">
    <citation type="submission" date="2016-10" db="EMBL/GenBank/DDBJ databases">
        <authorList>
            <person name="de Groot N.N."/>
        </authorList>
    </citation>
    <scope>NUCLEOTIDE SEQUENCE [LARGE SCALE GENOMIC DNA]</scope>
    <source>
        <strain evidence="1 2">DSM 24015</strain>
    </source>
</reference>
<organism evidence="1 2">
    <name type="scientific">Riemerella columbipharyngis</name>
    <dbReference type="NCBI Taxonomy" id="1071918"/>
    <lineage>
        <taxon>Bacteria</taxon>
        <taxon>Pseudomonadati</taxon>
        <taxon>Bacteroidota</taxon>
        <taxon>Flavobacteriia</taxon>
        <taxon>Flavobacteriales</taxon>
        <taxon>Weeksellaceae</taxon>
        <taxon>Riemerella</taxon>
    </lineage>
</organism>
<gene>
    <name evidence="1" type="ORF">SAMN05421544_10959</name>
</gene>
<dbReference type="OrthoDB" id="6120799at2"/>
<dbReference type="STRING" id="1071918.SAMN05421544_10959"/>
<protein>
    <submittedName>
        <fullName evidence="1">Thioredoxin</fullName>
    </submittedName>
</protein>
<dbReference type="RefSeq" id="WP_092736650.1">
    <property type="nucleotide sequence ID" value="NZ_FNAS01000009.1"/>
</dbReference>
<sequence length="187" mass="22307">MEKYWNKAINFEQYLEETKSRFENPKTEEDREKKPYYELGIQRMERMLKVFRPSEEDLKTLEDKKFKGKILIISEGWCGDASQCVPVLDTFFKDKNEVRIFYRDADTSLIDQFLTNGARAIPKVLILDENFNVKNTWGPRPAYGLELFKKFKADPQNYPRETFYNDLQVYYAKNRGKDTVKEILELI</sequence>
<accession>A0A1G7CXF6</accession>
<name>A0A1G7CXF6_9FLAO</name>
<dbReference type="Proteomes" id="UP000198517">
    <property type="component" value="Unassembled WGS sequence"/>
</dbReference>
<keyword evidence="2" id="KW-1185">Reference proteome</keyword>